<feature type="domain" description="ABC transporter" evidence="4">
    <location>
        <begin position="5"/>
        <end position="241"/>
    </location>
</feature>
<gene>
    <name evidence="5" type="ORF">ENS59_14885</name>
</gene>
<dbReference type="SUPFAM" id="SSF52540">
    <property type="entry name" value="P-loop containing nucleoside triphosphate hydrolases"/>
    <property type="match status" value="1"/>
</dbReference>
<dbReference type="PANTHER" id="PTHR43023:SF3">
    <property type="entry name" value="PROTEIN TRIGALACTOSYLDIACYLGLYCEROL 3, CHLOROPLASTIC"/>
    <property type="match status" value="1"/>
</dbReference>
<dbReference type="AlphaFoldDB" id="A0A7C3IJ67"/>
<dbReference type="PROSITE" id="PS50893">
    <property type="entry name" value="ABC_TRANSPORTER_2"/>
    <property type="match status" value="1"/>
</dbReference>
<reference evidence="5" key="1">
    <citation type="journal article" date="2020" name="mSystems">
        <title>Genome- and Community-Level Interaction Insights into Carbon Utilization and Element Cycling Functions of Hydrothermarchaeota in Hydrothermal Sediment.</title>
        <authorList>
            <person name="Zhou Z."/>
            <person name="Liu Y."/>
            <person name="Xu W."/>
            <person name="Pan J."/>
            <person name="Luo Z.H."/>
            <person name="Li M."/>
        </authorList>
    </citation>
    <scope>NUCLEOTIDE SEQUENCE [LARGE SCALE GENOMIC DNA]</scope>
    <source>
        <strain evidence="5">SpSt-503</strain>
    </source>
</reference>
<keyword evidence="2" id="KW-0547">Nucleotide-binding</keyword>
<dbReference type="InterPro" id="IPR003593">
    <property type="entry name" value="AAA+_ATPase"/>
</dbReference>
<dbReference type="GO" id="GO:0005524">
    <property type="term" value="F:ATP binding"/>
    <property type="evidence" value="ECO:0007669"/>
    <property type="project" value="UniProtKB-KW"/>
</dbReference>
<dbReference type="Gene3D" id="3.40.50.300">
    <property type="entry name" value="P-loop containing nucleotide triphosphate hydrolases"/>
    <property type="match status" value="1"/>
</dbReference>
<evidence type="ECO:0000256" key="1">
    <source>
        <dbReference type="ARBA" id="ARBA00022448"/>
    </source>
</evidence>
<accession>A0A7C3IJ67</accession>
<keyword evidence="3 5" id="KW-0067">ATP-binding</keyword>
<dbReference type="EMBL" id="DSVL01000458">
    <property type="protein sequence ID" value="HFH30764.1"/>
    <property type="molecule type" value="Genomic_DNA"/>
</dbReference>
<evidence type="ECO:0000259" key="4">
    <source>
        <dbReference type="PROSITE" id="PS50893"/>
    </source>
</evidence>
<dbReference type="InterPro" id="IPR003439">
    <property type="entry name" value="ABC_transporter-like_ATP-bd"/>
</dbReference>
<protein>
    <submittedName>
        <fullName evidence="5">ATP-binding cassette domain-containing protein</fullName>
    </submittedName>
</protein>
<dbReference type="GO" id="GO:0016887">
    <property type="term" value="F:ATP hydrolysis activity"/>
    <property type="evidence" value="ECO:0007669"/>
    <property type="project" value="InterPro"/>
</dbReference>
<dbReference type="SMART" id="SM00382">
    <property type="entry name" value="AAA"/>
    <property type="match status" value="1"/>
</dbReference>
<sequence>MKTLFKVDHVSVRIAETEILHDVSIELAESLATCIVGKAGSGKSTLLKVISGLVLPDEGAVYYKGKNIHNLNKRETLEFRAACSFAFQDAALWANQSIYNNLALPLAIHKPQLNKTETDAIVKRVIQRVGYVEGLGFRPADLSMGEQKLISIARSLICEPEVLFLDEPTASLDHEAVDRLIQILFEEKKAGRTIIMVTHDANLLARIADQICVVANGTLATQGPAEKIAPLLGGDLVRKMRENKIQEISLDDPRR</sequence>
<proteinExistence type="predicted"/>
<evidence type="ECO:0000313" key="5">
    <source>
        <dbReference type="EMBL" id="HFH30764.1"/>
    </source>
</evidence>
<dbReference type="Pfam" id="PF00005">
    <property type="entry name" value="ABC_tran"/>
    <property type="match status" value="1"/>
</dbReference>
<evidence type="ECO:0000256" key="2">
    <source>
        <dbReference type="ARBA" id="ARBA00022741"/>
    </source>
</evidence>
<organism evidence="5">
    <name type="scientific">Gracilinema caldarium</name>
    <dbReference type="NCBI Taxonomy" id="215591"/>
    <lineage>
        <taxon>Bacteria</taxon>
        <taxon>Pseudomonadati</taxon>
        <taxon>Spirochaetota</taxon>
        <taxon>Spirochaetia</taxon>
        <taxon>Spirochaetales</taxon>
        <taxon>Breznakiellaceae</taxon>
        <taxon>Gracilinema</taxon>
    </lineage>
</organism>
<dbReference type="InterPro" id="IPR027417">
    <property type="entry name" value="P-loop_NTPase"/>
</dbReference>
<evidence type="ECO:0000256" key="3">
    <source>
        <dbReference type="ARBA" id="ARBA00022840"/>
    </source>
</evidence>
<keyword evidence="1" id="KW-0813">Transport</keyword>
<dbReference type="PANTHER" id="PTHR43023">
    <property type="entry name" value="PROTEIN TRIGALACTOSYLDIACYLGLYCEROL 3, CHLOROPLASTIC"/>
    <property type="match status" value="1"/>
</dbReference>
<name>A0A7C3IJ67_9SPIR</name>
<comment type="caution">
    <text evidence="5">The sequence shown here is derived from an EMBL/GenBank/DDBJ whole genome shotgun (WGS) entry which is preliminary data.</text>
</comment>